<dbReference type="AlphaFoldDB" id="A0A7W9FLL7"/>
<name>A0A7W9FLL7_9HYPH</name>
<dbReference type="Gene3D" id="3.40.50.1820">
    <property type="entry name" value="alpha/beta hydrolase"/>
    <property type="match status" value="1"/>
</dbReference>
<reference evidence="6 7" key="1">
    <citation type="submission" date="2020-08" db="EMBL/GenBank/DDBJ databases">
        <title>Genomic Encyclopedia of Type Strains, Phase IV (KMG-IV): sequencing the most valuable type-strain genomes for metagenomic binning, comparative biology and taxonomic classification.</title>
        <authorList>
            <person name="Goeker M."/>
        </authorList>
    </citation>
    <scope>NUCLEOTIDE SEQUENCE [LARGE SCALE GENOMIC DNA]</scope>
    <source>
        <strain evidence="6 7">DSM 16268</strain>
    </source>
</reference>
<dbReference type="EC" id="2.3.1.-" evidence="6"/>
<dbReference type="PANTHER" id="PTHR36837">
    <property type="entry name" value="POLY(3-HYDROXYALKANOATE) POLYMERASE SUBUNIT PHAC"/>
    <property type="match status" value="1"/>
</dbReference>
<accession>A0A7W9FLL7</accession>
<organism evidence="6 7">
    <name type="scientific">Prosthecomicrobium pneumaticum</name>
    <dbReference type="NCBI Taxonomy" id="81895"/>
    <lineage>
        <taxon>Bacteria</taxon>
        <taxon>Pseudomonadati</taxon>
        <taxon>Pseudomonadota</taxon>
        <taxon>Alphaproteobacteria</taxon>
        <taxon>Hyphomicrobiales</taxon>
        <taxon>Kaistiaceae</taxon>
        <taxon>Prosthecomicrobium</taxon>
    </lineage>
</organism>
<keyword evidence="7" id="KW-1185">Reference proteome</keyword>
<dbReference type="PANTHER" id="PTHR36837:SF5">
    <property type="entry name" value="POLY-3-HYDROXYBUTYRATE SYNTHASE"/>
    <property type="match status" value="1"/>
</dbReference>
<dbReference type="Pfam" id="PF12551">
    <property type="entry name" value="PHBC_N"/>
    <property type="match status" value="1"/>
</dbReference>
<evidence type="ECO:0000313" key="6">
    <source>
        <dbReference type="EMBL" id="MBB5752920.1"/>
    </source>
</evidence>
<dbReference type="InterPro" id="IPR010941">
    <property type="entry name" value="PhaC_N"/>
</dbReference>
<evidence type="ECO:0000313" key="7">
    <source>
        <dbReference type="Proteomes" id="UP000523821"/>
    </source>
</evidence>
<dbReference type="RefSeq" id="WP_183855159.1">
    <property type="nucleotide sequence ID" value="NZ_JACHOO010000003.1"/>
</dbReference>
<dbReference type="GO" id="GO:0016746">
    <property type="term" value="F:acyltransferase activity"/>
    <property type="evidence" value="ECO:0007669"/>
    <property type="project" value="UniProtKB-KW"/>
</dbReference>
<proteinExistence type="predicted"/>
<gene>
    <name evidence="6" type="ORF">GGQ63_001974</name>
</gene>
<dbReference type="SUPFAM" id="SSF53474">
    <property type="entry name" value="alpha/beta-Hydrolases"/>
    <property type="match status" value="1"/>
</dbReference>
<sequence length="598" mass="65272">MDARAPAPPPATRPPPPPGDPADDRLSSEGFRAIDRMTSASLARLTGGLSPAALGLAFADWAIHLAGAPGKRAELAAKAMEKTARLAAHAARAAVDPQATPAIAPLPGDERFADPAWRNPPFNLSYQAFLLAQQWWHNATQEVPGVSRHHEAVVSFAIRQWLDMMAPANLPFANPEVIARTAETGGANLLEGARNFIEDWTRQITGAPPVGTEAFEVGRDVAVTRGKVVFRNHLIELIQYAPATETVLAEPVLIVPAWIMKYYILDLSPENSLVRYLVGKGHTVFCISWRNVTSDDRDLSLEDYRRQGVMAALDAVGAIVPGAKVHAAGYCLGGTLLALAAAAMAEFGDDRLASVTLLAAQTDFTEPGELQLFIDESEVAFLEGMMWDRGTLGAGQMAGAFQMLRSNDLVWSRLVHDYLMGERTPMIDLMAWNADATRMPYRMHSDYLRRLFLDNDLASGRVMVDGRPIAIQNIRAPIFAVGTERDHVAPWRSVYKIHYLSDTDVTFALTSGGHNAGIVSEPGHRHRSFRIRTKKADDLCHSPDEWLAEAARTEGSWWTAWEAWLTAHSSPDRIAPPALGGPGHPPLADAPGTYVFQR</sequence>
<dbReference type="Proteomes" id="UP000523821">
    <property type="component" value="Unassembled WGS sequence"/>
</dbReference>
<dbReference type="Pfam" id="PF07167">
    <property type="entry name" value="PhaC_N"/>
    <property type="match status" value="1"/>
</dbReference>
<dbReference type="InterPro" id="IPR051321">
    <property type="entry name" value="PHA/PHB_synthase"/>
</dbReference>
<feature type="domain" description="Poly-beta-hydroxybutyrate polymerase N-terminal" evidence="5">
    <location>
        <begin position="31"/>
        <end position="71"/>
    </location>
</feature>
<feature type="region of interest" description="Disordered" evidence="3">
    <location>
        <begin position="1"/>
        <end position="27"/>
    </location>
</feature>
<evidence type="ECO:0000256" key="2">
    <source>
        <dbReference type="ARBA" id="ARBA00023315"/>
    </source>
</evidence>
<dbReference type="EMBL" id="JACHOO010000003">
    <property type="protein sequence ID" value="MBB5752920.1"/>
    <property type="molecule type" value="Genomic_DNA"/>
</dbReference>
<comment type="caution">
    <text evidence="6">The sequence shown here is derived from an EMBL/GenBank/DDBJ whole genome shotgun (WGS) entry which is preliminary data.</text>
</comment>
<evidence type="ECO:0000259" key="5">
    <source>
        <dbReference type="Pfam" id="PF12551"/>
    </source>
</evidence>
<dbReference type="InterPro" id="IPR022211">
    <property type="entry name" value="PHBC_N"/>
</dbReference>
<protein>
    <submittedName>
        <fullName evidence="6">Polyhydroxyalkanoate synthase</fullName>
        <ecNumber evidence="6">2.3.1.-</ecNumber>
    </submittedName>
</protein>
<evidence type="ECO:0000259" key="4">
    <source>
        <dbReference type="Pfam" id="PF07167"/>
    </source>
</evidence>
<dbReference type="GO" id="GO:0042619">
    <property type="term" value="P:poly-hydroxybutyrate biosynthetic process"/>
    <property type="evidence" value="ECO:0007669"/>
    <property type="project" value="InterPro"/>
</dbReference>
<evidence type="ECO:0000256" key="3">
    <source>
        <dbReference type="SAM" id="MobiDB-lite"/>
    </source>
</evidence>
<feature type="compositionally biased region" description="Pro residues" evidence="3">
    <location>
        <begin position="1"/>
        <end position="20"/>
    </location>
</feature>
<feature type="domain" description="Poly-beta-hydroxybutyrate polymerase N-terminal" evidence="4">
    <location>
        <begin position="109"/>
        <end position="277"/>
    </location>
</feature>
<keyword evidence="2 6" id="KW-0012">Acyltransferase</keyword>
<evidence type="ECO:0000256" key="1">
    <source>
        <dbReference type="ARBA" id="ARBA00022679"/>
    </source>
</evidence>
<keyword evidence="1 6" id="KW-0808">Transferase</keyword>
<dbReference type="InterPro" id="IPR029058">
    <property type="entry name" value="AB_hydrolase_fold"/>
</dbReference>